<evidence type="ECO:0000256" key="3">
    <source>
        <dbReference type="ARBA" id="ARBA00024472"/>
    </source>
</evidence>
<evidence type="ECO:0000313" key="12">
    <source>
        <dbReference type="Proteomes" id="UP001458880"/>
    </source>
</evidence>
<dbReference type="Proteomes" id="UP001458880">
    <property type="component" value="Unassembled WGS sequence"/>
</dbReference>
<dbReference type="GO" id="GO:0000166">
    <property type="term" value="F:nucleotide binding"/>
    <property type="evidence" value="ECO:0007669"/>
    <property type="project" value="UniProtKB-KW"/>
</dbReference>
<protein>
    <recommendedName>
        <fullName evidence="5">Adenosine 5'-monophosphoramidase HINT3</fullName>
    </recommendedName>
    <alternativeName>
        <fullName evidence="6">Histidine triad nucleotide-binding protein 3</fullName>
    </alternativeName>
</protein>
<evidence type="ECO:0000259" key="10">
    <source>
        <dbReference type="PROSITE" id="PS51084"/>
    </source>
</evidence>
<evidence type="ECO:0000256" key="9">
    <source>
        <dbReference type="PROSITE-ProRule" id="PRU00464"/>
    </source>
</evidence>
<reference evidence="11 12" key="1">
    <citation type="journal article" date="2024" name="BMC Genomics">
        <title>De novo assembly and annotation of Popillia japonica's genome with initial clues to its potential as an invasive pest.</title>
        <authorList>
            <person name="Cucini C."/>
            <person name="Boschi S."/>
            <person name="Funari R."/>
            <person name="Cardaioli E."/>
            <person name="Iannotti N."/>
            <person name="Marturano G."/>
            <person name="Paoli F."/>
            <person name="Bruttini M."/>
            <person name="Carapelli A."/>
            <person name="Frati F."/>
            <person name="Nardi F."/>
        </authorList>
    </citation>
    <scope>NUCLEOTIDE SEQUENCE [LARGE SCALE GENOMIC DNA]</scope>
    <source>
        <strain evidence="11">DMR45628</strain>
    </source>
</reference>
<name>A0AAW1N127_POPJA</name>
<feature type="domain" description="HIT" evidence="10">
    <location>
        <begin position="7"/>
        <end position="115"/>
    </location>
</feature>
<dbReference type="PANTHER" id="PTHR12486">
    <property type="entry name" value="APRATAXIN-RELATED"/>
    <property type="match status" value="1"/>
</dbReference>
<dbReference type="Gene3D" id="3.30.428.10">
    <property type="entry name" value="HIT-like"/>
    <property type="match status" value="1"/>
</dbReference>
<evidence type="ECO:0000256" key="6">
    <source>
        <dbReference type="ARBA" id="ARBA00042361"/>
    </source>
</evidence>
<evidence type="ECO:0000256" key="5">
    <source>
        <dbReference type="ARBA" id="ARBA00039802"/>
    </source>
</evidence>
<feature type="active site" description="Tele-AMP-histidine intermediate" evidence="7">
    <location>
        <position position="100"/>
    </location>
</feature>
<proteinExistence type="inferred from homology"/>
<comment type="similarity">
    <text evidence="4">Belongs to the HINT family.</text>
</comment>
<evidence type="ECO:0000256" key="7">
    <source>
        <dbReference type="PIRSR" id="PIRSR601310-1"/>
    </source>
</evidence>
<comment type="catalytic activity">
    <reaction evidence="3">
        <text>adenosine 5'-phosphoramidate + H2O = NH4(+) + AMP</text>
        <dbReference type="Rhea" id="RHEA:67916"/>
        <dbReference type="ChEBI" id="CHEBI:15377"/>
        <dbReference type="ChEBI" id="CHEBI:28938"/>
        <dbReference type="ChEBI" id="CHEBI:57890"/>
        <dbReference type="ChEBI" id="CHEBI:456215"/>
    </reaction>
</comment>
<organism evidence="11 12">
    <name type="scientific">Popillia japonica</name>
    <name type="common">Japanese beetle</name>
    <dbReference type="NCBI Taxonomy" id="7064"/>
    <lineage>
        <taxon>Eukaryota</taxon>
        <taxon>Metazoa</taxon>
        <taxon>Ecdysozoa</taxon>
        <taxon>Arthropoda</taxon>
        <taxon>Hexapoda</taxon>
        <taxon>Insecta</taxon>
        <taxon>Pterygota</taxon>
        <taxon>Neoptera</taxon>
        <taxon>Endopterygota</taxon>
        <taxon>Coleoptera</taxon>
        <taxon>Polyphaga</taxon>
        <taxon>Scarabaeiformia</taxon>
        <taxon>Scarabaeidae</taxon>
        <taxon>Rutelinae</taxon>
        <taxon>Popillia</taxon>
    </lineage>
</organism>
<dbReference type="PROSITE" id="PS51084">
    <property type="entry name" value="HIT_2"/>
    <property type="match status" value="1"/>
</dbReference>
<dbReference type="PANTHER" id="PTHR12486:SF5">
    <property type="entry name" value="ADENOSINE 5'-MONOPHOSPHORAMIDASE HINT3"/>
    <property type="match status" value="1"/>
</dbReference>
<feature type="short sequence motif" description="Histidine triad motif" evidence="8 9">
    <location>
        <begin position="98"/>
        <end position="102"/>
    </location>
</feature>
<dbReference type="InterPro" id="IPR036265">
    <property type="entry name" value="HIT-like_sf"/>
</dbReference>
<keyword evidence="12" id="KW-1185">Reference proteome</keyword>
<evidence type="ECO:0000313" key="11">
    <source>
        <dbReference type="EMBL" id="KAK9752361.1"/>
    </source>
</evidence>
<evidence type="ECO:0000256" key="4">
    <source>
        <dbReference type="ARBA" id="ARBA00025764"/>
    </source>
</evidence>
<evidence type="ECO:0000256" key="1">
    <source>
        <dbReference type="ARBA" id="ARBA00022741"/>
    </source>
</evidence>
<evidence type="ECO:0000256" key="8">
    <source>
        <dbReference type="PIRSR" id="PIRSR601310-3"/>
    </source>
</evidence>
<sequence>MENSKCIFCKIIARQQPAKIFYEDDDLLVFEDIKPASRHHYLVIPKNHIPAANCLTNNDLPLLKKMVDVGKSVLSENNGDVNDMRLGFHWPPVNSVSHLHLHVISPVSEMGFLAKVVYKPDTFWFVTADYMLKRLDSS</sequence>
<evidence type="ECO:0000256" key="2">
    <source>
        <dbReference type="ARBA" id="ARBA00022801"/>
    </source>
</evidence>
<dbReference type="InterPro" id="IPR001310">
    <property type="entry name" value="Histidine_triad_HIT"/>
</dbReference>
<dbReference type="SUPFAM" id="SSF54197">
    <property type="entry name" value="HIT-like"/>
    <property type="match status" value="1"/>
</dbReference>
<dbReference type="GO" id="GO:0016787">
    <property type="term" value="F:hydrolase activity"/>
    <property type="evidence" value="ECO:0007669"/>
    <property type="project" value="UniProtKB-KW"/>
</dbReference>
<keyword evidence="1" id="KW-0547">Nucleotide-binding</keyword>
<gene>
    <name evidence="11" type="ORF">QE152_g4292</name>
</gene>
<accession>A0AAW1N127</accession>
<dbReference type="AlphaFoldDB" id="A0AAW1N127"/>
<keyword evidence="2" id="KW-0378">Hydrolase</keyword>
<comment type="caution">
    <text evidence="11">The sequence shown here is derived from an EMBL/GenBank/DDBJ whole genome shotgun (WGS) entry which is preliminary data.</text>
</comment>
<dbReference type="InterPro" id="IPR011146">
    <property type="entry name" value="HIT-like"/>
</dbReference>
<dbReference type="EMBL" id="JASPKY010000021">
    <property type="protein sequence ID" value="KAK9752361.1"/>
    <property type="molecule type" value="Genomic_DNA"/>
</dbReference>
<dbReference type="PRINTS" id="PR00332">
    <property type="entry name" value="HISTRIAD"/>
</dbReference>
<dbReference type="Pfam" id="PF11969">
    <property type="entry name" value="DcpS_C"/>
    <property type="match status" value="1"/>
</dbReference>